<protein>
    <submittedName>
        <fullName evidence="3">Uncharacterized protein</fullName>
    </submittedName>
</protein>
<feature type="compositionally biased region" description="Pro residues" evidence="1">
    <location>
        <begin position="27"/>
        <end position="43"/>
    </location>
</feature>
<proteinExistence type="predicted"/>
<sequence length="63" mass="6392">MEVLVLEPRSGQPVEDTAPGSDESSPEPAPTDVPPVPGPPPGVPDEDWPDGSPPVNPGVMDPG</sequence>
<feature type="region of interest" description="Disordered" evidence="1">
    <location>
        <begin position="1"/>
        <end position="63"/>
    </location>
</feature>
<dbReference type="Proteomes" id="UP000648663">
    <property type="component" value="Unassembled WGS sequence"/>
</dbReference>
<reference evidence="5" key="2">
    <citation type="journal article" date="2019" name="Int. J. Syst. Evol. Microbiol.">
        <title>The Global Catalogue of Microorganisms (GCM) 10K type strain sequencing project: providing services to taxonomists for standard genome sequencing and annotation.</title>
        <authorList>
            <consortium name="The Broad Institute Genomics Platform"/>
            <consortium name="The Broad Institute Genome Sequencing Center for Infectious Disease"/>
            <person name="Wu L."/>
            <person name="Ma J."/>
        </authorList>
    </citation>
    <scope>NUCLEOTIDE SEQUENCE [LARGE SCALE GENOMIC DNA]</scope>
    <source>
        <strain evidence="5">CGMCC 4.5581</strain>
    </source>
</reference>
<evidence type="ECO:0000313" key="2">
    <source>
        <dbReference type="EMBL" id="GGL52617.1"/>
    </source>
</evidence>
<evidence type="ECO:0000256" key="1">
    <source>
        <dbReference type="SAM" id="MobiDB-lite"/>
    </source>
</evidence>
<keyword evidence="5" id="KW-1185">Reference proteome</keyword>
<dbReference type="AlphaFoldDB" id="A0A846LIS0"/>
<reference evidence="2" key="1">
    <citation type="journal article" date="2014" name="Int. J. Syst. Evol. Microbiol.">
        <title>Complete genome of a new Firmicutes species belonging to the dominant human colonic microbiota ('Ruminococcus bicirculans') reveals two chromosomes and a selective capacity to utilize plant glucans.</title>
        <authorList>
            <consortium name="NISC Comparative Sequencing Program"/>
            <person name="Wegmann U."/>
            <person name="Louis P."/>
            <person name="Goesmann A."/>
            <person name="Henrissat B."/>
            <person name="Duncan S.H."/>
            <person name="Flint H.J."/>
        </authorList>
    </citation>
    <scope>NUCLEOTIDE SEQUENCE</scope>
    <source>
        <strain evidence="2">CGMCC 4.5581</strain>
    </source>
</reference>
<organism evidence="3 4">
    <name type="scientific">Modestobacter marinus</name>
    <dbReference type="NCBI Taxonomy" id="477641"/>
    <lineage>
        <taxon>Bacteria</taxon>
        <taxon>Bacillati</taxon>
        <taxon>Actinomycetota</taxon>
        <taxon>Actinomycetes</taxon>
        <taxon>Geodermatophilales</taxon>
        <taxon>Geodermatophilaceae</taxon>
        <taxon>Modestobacter</taxon>
    </lineage>
</organism>
<comment type="caution">
    <text evidence="3">The sequence shown here is derived from an EMBL/GenBank/DDBJ whole genome shotgun (WGS) entry which is preliminary data.</text>
</comment>
<dbReference type="EMBL" id="BMMI01000001">
    <property type="protein sequence ID" value="GGL52617.1"/>
    <property type="molecule type" value="Genomic_DNA"/>
</dbReference>
<evidence type="ECO:0000313" key="3">
    <source>
        <dbReference type="EMBL" id="NIH67171.1"/>
    </source>
</evidence>
<gene>
    <name evidence="3" type="ORF">FB380_001617</name>
    <name evidence="2" type="ORF">GCM10011589_05900</name>
</gene>
<evidence type="ECO:0000313" key="4">
    <source>
        <dbReference type="Proteomes" id="UP000552836"/>
    </source>
</evidence>
<dbReference type="Proteomes" id="UP000552836">
    <property type="component" value="Unassembled WGS sequence"/>
</dbReference>
<reference evidence="2" key="4">
    <citation type="submission" date="2024-05" db="EMBL/GenBank/DDBJ databases">
        <authorList>
            <person name="Sun Q."/>
            <person name="Zhou Y."/>
        </authorList>
    </citation>
    <scope>NUCLEOTIDE SEQUENCE</scope>
    <source>
        <strain evidence="2">CGMCC 4.5581</strain>
    </source>
</reference>
<dbReference type="EMBL" id="JAAMPA010000001">
    <property type="protein sequence ID" value="NIH67171.1"/>
    <property type="molecule type" value="Genomic_DNA"/>
</dbReference>
<accession>A0A846LIS0</accession>
<name>A0A846LIS0_9ACTN</name>
<evidence type="ECO:0000313" key="5">
    <source>
        <dbReference type="Proteomes" id="UP000648663"/>
    </source>
</evidence>
<dbReference type="RefSeq" id="WP_166754638.1">
    <property type="nucleotide sequence ID" value="NZ_BAABJU010000001.1"/>
</dbReference>
<reference evidence="3 4" key="3">
    <citation type="submission" date="2020-02" db="EMBL/GenBank/DDBJ databases">
        <title>Sequencing the genomes of 1000 actinobacteria strains.</title>
        <authorList>
            <person name="Klenk H.-P."/>
        </authorList>
    </citation>
    <scope>NUCLEOTIDE SEQUENCE [LARGE SCALE GENOMIC DNA]</scope>
    <source>
        <strain evidence="3 4">DSM 45201</strain>
    </source>
</reference>